<comment type="caution">
    <text evidence="1">The sequence shown here is derived from an EMBL/GenBank/DDBJ whole genome shotgun (WGS) entry which is preliminary data.</text>
</comment>
<evidence type="ECO:0008006" key="3">
    <source>
        <dbReference type="Google" id="ProtNLM"/>
    </source>
</evidence>
<evidence type="ECO:0000313" key="2">
    <source>
        <dbReference type="Proteomes" id="UP001239445"/>
    </source>
</evidence>
<dbReference type="Proteomes" id="UP001239445">
    <property type="component" value="Unassembled WGS sequence"/>
</dbReference>
<dbReference type="InterPro" id="IPR052895">
    <property type="entry name" value="HetReg/Transcr_Mod"/>
</dbReference>
<reference evidence="1" key="1">
    <citation type="submission" date="2023-06" db="EMBL/GenBank/DDBJ databases">
        <title>Genome-scale phylogeny and comparative genomics of the fungal order Sordariales.</title>
        <authorList>
            <consortium name="Lawrence Berkeley National Laboratory"/>
            <person name="Hensen N."/>
            <person name="Bonometti L."/>
            <person name="Westerberg I."/>
            <person name="Brannstrom I.O."/>
            <person name="Guillou S."/>
            <person name="Cros-Aarteil S."/>
            <person name="Calhoun S."/>
            <person name="Haridas S."/>
            <person name="Kuo A."/>
            <person name="Mondo S."/>
            <person name="Pangilinan J."/>
            <person name="Riley R."/>
            <person name="Labutti K."/>
            <person name="Andreopoulos B."/>
            <person name="Lipzen A."/>
            <person name="Chen C."/>
            <person name="Yanf M."/>
            <person name="Daum C."/>
            <person name="Ng V."/>
            <person name="Clum A."/>
            <person name="Steindorff A."/>
            <person name="Ohm R."/>
            <person name="Martin F."/>
            <person name="Silar P."/>
            <person name="Natvig D."/>
            <person name="Lalanne C."/>
            <person name="Gautier V."/>
            <person name="Ament-Velasquez S.L."/>
            <person name="Kruys A."/>
            <person name="Hutchinson M.I."/>
            <person name="Powell A.J."/>
            <person name="Barry K."/>
            <person name="Miller A.N."/>
            <person name="Grigoriev I.V."/>
            <person name="Debuchy R."/>
            <person name="Gladieux P."/>
            <person name="Thoren M.H."/>
            <person name="Johannesson H."/>
        </authorList>
    </citation>
    <scope>NUCLEOTIDE SEQUENCE</scope>
    <source>
        <strain evidence="1">PSN4</strain>
    </source>
</reference>
<dbReference type="Pfam" id="PF26639">
    <property type="entry name" value="Het-6_barrel"/>
    <property type="match status" value="1"/>
</dbReference>
<sequence length="460" mass="52742">MGTHVVFFCGQRHISRRRMLLAVNKVWDWRELKRDVYSRESYEKAWNRFRIFQWYFGRRDMPLVGMMAYTATFRVTDPRDRLYSLLGLASSKDNAVVGHPDYQSDVGSVYLRFAKSFIEQHQSLDIICVAAELKKDVMDPGAKDYNLGLPSWVPDWSLRRKYSPPVLCMASQSSGKHIGNFRPLHSEDWSCSFAASGRWRPRVSFSPDLRELTCAGVLLDQIDGLGGVKQVRHETEELCQSTSDINIAQPPGKGKISKGKKCATLLESVSRCLVLDRRDRYFSHPAPREDFELEFIVLCDAVLAKPEDVHPRFREWFQLNKDLQIHGVTLEDAARGMATWYEKLLRSLKITSFQKKYDYDISHASDWESFVSRSRDTTSTEGKRLMVTNAGLLGMAPRDAKKGDIVCVLLGCNIPMVLRQVPDREAFQVVGECFLDGYMDGEVLVDIREERRSIRDFGLV</sequence>
<dbReference type="PANTHER" id="PTHR24148">
    <property type="entry name" value="ANKYRIN REPEAT DOMAIN-CONTAINING PROTEIN 39 HOMOLOG-RELATED"/>
    <property type="match status" value="1"/>
</dbReference>
<proteinExistence type="predicted"/>
<dbReference type="EMBL" id="MU839829">
    <property type="protein sequence ID" value="KAK1758278.1"/>
    <property type="molecule type" value="Genomic_DNA"/>
</dbReference>
<accession>A0AAJ0FCF0</accession>
<dbReference type="AlphaFoldDB" id="A0AAJ0FCF0"/>
<dbReference type="PANTHER" id="PTHR24148:SF64">
    <property type="entry name" value="HETEROKARYON INCOMPATIBILITY DOMAIN-CONTAINING PROTEIN"/>
    <property type="match status" value="1"/>
</dbReference>
<organism evidence="1 2">
    <name type="scientific">Echria macrotheca</name>
    <dbReference type="NCBI Taxonomy" id="438768"/>
    <lineage>
        <taxon>Eukaryota</taxon>
        <taxon>Fungi</taxon>
        <taxon>Dikarya</taxon>
        <taxon>Ascomycota</taxon>
        <taxon>Pezizomycotina</taxon>
        <taxon>Sordariomycetes</taxon>
        <taxon>Sordariomycetidae</taxon>
        <taxon>Sordariales</taxon>
        <taxon>Schizotheciaceae</taxon>
        <taxon>Echria</taxon>
    </lineage>
</organism>
<name>A0AAJ0FCF0_9PEZI</name>
<gene>
    <name evidence="1" type="ORF">QBC47DRAFT_374184</name>
</gene>
<protein>
    <recommendedName>
        <fullName evidence="3">Heterokaryon incompatibility domain-containing protein</fullName>
    </recommendedName>
</protein>
<keyword evidence="2" id="KW-1185">Reference proteome</keyword>
<evidence type="ECO:0000313" key="1">
    <source>
        <dbReference type="EMBL" id="KAK1758278.1"/>
    </source>
</evidence>